<dbReference type="EMBL" id="FMIH01000232">
    <property type="protein sequence ID" value="SCL84720.1"/>
    <property type="molecule type" value="Genomic_DNA"/>
</dbReference>
<dbReference type="AlphaFoldDB" id="A0A1D3L7U2"/>
<dbReference type="NCBIfam" id="TIGR01590">
    <property type="entry name" value="yir-bir-cir_Pla"/>
    <property type="match status" value="1"/>
</dbReference>
<accession>A0A1D3L7U2</accession>
<keyword evidence="2" id="KW-0472">Membrane</keyword>
<evidence type="ECO:0000313" key="3">
    <source>
        <dbReference type="EMBL" id="SCL84720.1"/>
    </source>
</evidence>
<dbReference type="VEuPathDB" id="PlasmoDB:PBANKA_0600051"/>
<dbReference type="InterPro" id="IPR006477">
    <property type="entry name" value="Yir_bir_cir"/>
</dbReference>
<dbReference type="Pfam" id="PF06022">
    <property type="entry name" value="Cir_Bir_Yir"/>
    <property type="match status" value="1"/>
</dbReference>
<organism evidence="3 4">
    <name type="scientific">Plasmodium berghei</name>
    <dbReference type="NCBI Taxonomy" id="5821"/>
    <lineage>
        <taxon>Eukaryota</taxon>
        <taxon>Sar</taxon>
        <taxon>Alveolata</taxon>
        <taxon>Apicomplexa</taxon>
        <taxon>Aconoidasida</taxon>
        <taxon>Haemosporida</taxon>
        <taxon>Plasmodiidae</taxon>
        <taxon>Plasmodium</taxon>
        <taxon>Plasmodium (Vinckeia)</taxon>
    </lineage>
</organism>
<protein>
    <submittedName>
        <fullName evidence="3">Plasmodium variant antigen protein Cir/Yir/Bir, putative</fullName>
    </submittedName>
</protein>
<feature type="compositionally biased region" description="Low complexity" evidence="1">
    <location>
        <begin position="247"/>
        <end position="269"/>
    </location>
</feature>
<proteinExistence type="predicted"/>
<reference evidence="3 4" key="1">
    <citation type="submission" date="2016-08" db="EMBL/GenBank/DDBJ databases">
        <authorList>
            <consortium name="Pathogen Informatics"/>
        </authorList>
    </citation>
    <scope>NUCLEOTIDE SEQUENCE [LARGE SCALE GENOMIC DNA]</scope>
    <source>
        <strain evidence="3 4">SP11 RLL</strain>
    </source>
</reference>
<sequence>MNDHVCRKFLFVRIRFPDQLDSNGNYTFNDEGGHLTKYCSGNRCDSDLEKISAGCLFLFNEFFKDSSSFKYHNNINIVDYIMIWLSYMLNLKKNVEGITNLEYFNNTYINSNEKYKTPITGVEGYTSYKDLIDKKHDLTKVNIKDISKFYDAFKLLCEMYTNFDENTSYCTGCSENANKFVAKHGELKNDSSITSNSSYKQLLSTLSNEYNNFKKYCTSKGDKCKAYPELPTIEGIQTSEQISAQSSIQSSGNSSAQSSIQTSAHSSGQFSEDPSSSSPIGNKLFTVLSIFGAIAFFLGISYKYSLFGFRKRTQKQYLREKIKNTKKRMNH</sequence>
<feature type="transmembrane region" description="Helical" evidence="2">
    <location>
        <begin position="284"/>
        <end position="302"/>
    </location>
</feature>
<keyword evidence="2" id="KW-0812">Transmembrane</keyword>
<evidence type="ECO:0000256" key="2">
    <source>
        <dbReference type="SAM" id="Phobius"/>
    </source>
</evidence>
<dbReference type="Proteomes" id="UP000219974">
    <property type="component" value="Unassembled WGS sequence"/>
</dbReference>
<evidence type="ECO:0000256" key="1">
    <source>
        <dbReference type="SAM" id="MobiDB-lite"/>
    </source>
</evidence>
<name>A0A1D3L7U2_PLABE</name>
<keyword evidence="2" id="KW-1133">Transmembrane helix</keyword>
<feature type="region of interest" description="Disordered" evidence="1">
    <location>
        <begin position="247"/>
        <end position="277"/>
    </location>
</feature>
<evidence type="ECO:0000313" key="4">
    <source>
        <dbReference type="Proteomes" id="UP000219974"/>
    </source>
</evidence>
<gene>
    <name evidence="3" type="ORF">PBSP11RLL_000516200</name>
</gene>